<keyword evidence="1" id="KW-0812">Transmembrane</keyword>
<evidence type="ECO:0000313" key="3">
    <source>
        <dbReference type="Proteomes" id="UP000030645"/>
    </source>
</evidence>
<sequence length="108" mass="12114">MILSPEFVRTIPVSLAMVNKKMNPIANNMGVLYCNEPPHKAIQVKILIPVGTAMITVTAGIHFLGLIGNLKTFRIKEMRKTTTLVIKEEIFLFIFFQDEVSGKVPNNQ</sequence>
<dbReference type="EMBL" id="KE344357">
    <property type="protein sequence ID" value="EXB58280.1"/>
    <property type="molecule type" value="Genomic_DNA"/>
</dbReference>
<proteinExistence type="predicted"/>
<evidence type="ECO:0000313" key="2">
    <source>
        <dbReference type="EMBL" id="EXB58280.1"/>
    </source>
</evidence>
<name>W9QY14_9ROSA</name>
<gene>
    <name evidence="2" type="ORF">L484_015614</name>
</gene>
<reference evidence="3" key="1">
    <citation type="submission" date="2013-01" db="EMBL/GenBank/DDBJ databases">
        <title>Draft Genome Sequence of a Mulberry Tree, Morus notabilis C.K. Schneid.</title>
        <authorList>
            <person name="He N."/>
            <person name="Zhao S."/>
        </authorList>
    </citation>
    <scope>NUCLEOTIDE SEQUENCE</scope>
</reference>
<accession>W9QY14</accession>
<protein>
    <submittedName>
        <fullName evidence="2">Uncharacterized protein</fullName>
    </submittedName>
</protein>
<keyword evidence="1" id="KW-0472">Membrane</keyword>
<organism evidence="2 3">
    <name type="scientific">Morus notabilis</name>
    <dbReference type="NCBI Taxonomy" id="981085"/>
    <lineage>
        <taxon>Eukaryota</taxon>
        <taxon>Viridiplantae</taxon>
        <taxon>Streptophyta</taxon>
        <taxon>Embryophyta</taxon>
        <taxon>Tracheophyta</taxon>
        <taxon>Spermatophyta</taxon>
        <taxon>Magnoliopsida</taxon>
        <taxon>eudicotyledons</taxon>
        <taxon>Gunneridae</taxon>
        <taxon>Pentapetalae</taxon>
        <taxon>rosids</taxon>
        <taxon>fabids</taxon>
        <taxon>Rosales</taxon>
        <taxon>Moraceae</taxon>
        <taxon>Moreae</taxon>
        <taxon>Morus</taxon>
    </lineage>
</organism>
<dbReference type="AlphaFoldDB" id="W9QY14"/>
<evidence type="ECO:0000256" key="1">
    <source>
        <dbReference type="SAM" id="Phobius"/>
    </source>
</evidence>
<dbReference type="Proteomes" id="UP000030645">
    <property type="component" value="Unassembled WGS sequence"/>
</dbReference>
<feature type="transmembrane region" description="Helical" evidence="1">
    <location>
        <begin position="46"/>
        <end position="70"/>
    </location>
</feature>
<keyword evidence="1" id="KW-1133">Transmembrane helix</keyword>
<keyword evidence="3" id="KW-1185">Reference proteome</keyword>